<dbReference type="GO" id="GO:0016787">
    <property type="term" value="F:hydrolase activity"/>
    <property type="evidence" value="ECO:0007669"/>
    <property type="project" value="UniProtKB-KW"/>
</dbReference>
<keyword evidence="1" id="KW-0460">Magnesium</keyword>
<reference evidence="2 3" key="1">
    <citation type="journal article" date="2024" name="Front. Microbiol.">
        <title>Novel thermophilic genera Geochorda gen. nov. and Carboxydochorda gen. nov. from the deep terrestrial subsurface reveal the ecophysiological diversity in the class Limnochordia.</title>
        <authorList>
            <person name="Karnachuk O.V."/>
            <person name="Lukina A.P."/>
            <person name="Avakyan M.R."/>
            <person name="Kadnikov V.V."/>
            <person name="Begmatov S."/>
            <person name="Beletsky A.V."/>
            <person name="Vlasova K.G."/>
            <person name="Novikov A.A."/>
            <person name="Shcherbakova V.A."/>
            <person name="Mardanov A.V."/>
            <person name="Ravin N.V."/>
        </authorList>
    </citation>
    <scope>NUCLEOTIDE SEQUENCE [LARGE SCALE GENOMIC DNA]</scope>
    <source>
        <strain evidence="2 3">L945</strain>
    </source>
</reference>
<dbReference type="Gene3D" id="3.40.50.1000">
    <property type="entry name" value="HAD superfamily/HAD-like"/>
    <property type="match status" value="2"/>
</dbReference>
<proteinExistence type="inferred from homology"/>
<dbReference type="NCBIfam" id="TIGR01460">
    <property type="entry name" value="HAD-SF-IIA"/>
    <property type="match status" value="1"/>
</dbReference>
<evidence type="ECO:0000313" key="2">
    <source>
        <dbReference type="EMBL" id="WRP18992.1"/>
    </source>
</evidence>
<evidence type="ECO:0000256" key="1">
    <source>
        <dbReference type="PIRNR" id="PIRNR000915"/>
    </source>
</evidence>
<dbReference type="PANTHER" id="PTHR19288:SF46">
    <property type="entry name" value="HALOACID DEHALOGENASE-LIKE HYDROLASE DOMAIN-CONTAINING PROTEIN 2"/>
    <property type="match status" value="1"/>
</dbReference>
<dbReference type="InterPro" id="IPR023214">
    <property type="entry name" value="HAD_sf"/>
</dbReference>
<dbReference type="SUPFAM" id="SSF56784">
    <property type="entry name" value="HAD-like"/>
    <property type="match status" value="1"/>
</dbReference>
<gene>
    <name evidence="2" type="ORF">U7230_14780</name>
</gene>
<sequence length="256" mass="27410">MFDLDGTVYLGERLIPGADEVIRTLRRHGIGVVFLSNKPLESRESYAAKLTRLGIPTDPEDVITSAYVTAEHLARAHPGARVYALGEEVLARILRQAGVVLVPGPGRCDPAEVDLVLASFDRTLTWEKLSFAHQALRRGARLVATNPDPTCPVEGGDVPDAGAIIAALETSSGARLEWVAGKPSELMVQAALQRLGVEAAETALVGDRAQTDMLMARRSGVTGVLVLTGVTTREDTARLPADRRPDYVLSSIAELL</sequence>
<dbReference type="Pfam" id="PF13344">
    <property type="entry name" value="Hydrolase_6"/>
    <property type="match status" value="1"/>
</dbReference>
<keyword evidence="2" id="KW-0378">Hydrolase</keyword>
<dbReference type="Proteomes" id="UP001332192">
    <property type="component" value="Chromosome"/>
</dbReference>
<comment type="cofactor">
    <cofactor evidence="1">
        <name>Mg(2+)</name>
        <dbReference type="ChEBI" id="CHEBI:18420"/>
    </cofactor>
</comment>
<dbReference type="PANTHER" id="PTHR19288">
    <property type="entry name" value="4-NITROPHENYLPHOSPHATASE-RELATED"/>
    <property type="match status" value="1"/>
</dbReference>
<accession>A0ABZ1C207</accession>
<keyword evidence="3" id="KW-1185">Reference proteome</keyword>
<dbReference type="Pfam" id="PF13242">
    <property type="entry name" value="Hydrolase_like"/>
    <property type="match status" value="1"/>
</dbReference>
<dbReference type="EMBL" id="CP141615">
    <property type="protein sequence ID" value="WRP18992.1"/>
    <property type="molecule type" value="Genomic_DNA"/>
</dbReference>
<dbReference type="InterPro" id="IPR036412">
    <property type="entry name" value="HAD-like_sf"/>
</dbReference>
<evidence type="ECO:0000313" key="3">
    <source>
        <dbReference type="Proteomes" id="UP001332192"/>
    </source>
</evidence>
<dbReference type="InterPro" id="IPR006357">
    <property type="entry name" value="HAD-SF_hydro_IIA"/>
</dbReference>
<keyword evidence="1" id="KW-0479">Metal-binding</keyword>
<dbReference type="PIRSF" id="PIRSF000915">
    <property type="entry name" value="PGP-type_phosphatase"/>
    <property type="match status" value="1"/>
</dbReference>
<protein>
    <recommendedName>
        <fullName evidence="1">Acid sugar phosphatase</fullName>
        <ecNumber evidence="1">3.1.3.-</ecNumber>
    </recommendedName>
</protein>
<organism evidence="2 3">
    <name type="scientific">Carboxydichorda subterranea</name>
    <dbReference type="NCBI Taxonomy" id="3109565"/>
    <lineage>
        <taxon>Bacteria</taxon>
        <taxon>Bacillati</taxon>
        <taxon>Bacillota</taxon>
        <taxon>Limnochordia</taxon>
        <taxon>Limnochordales</taxon>
        <taxon>Geochordaceae</taxon>
        <taxon>Carboxydichorda</taxon>
    </lineage>
</organism>
<dbReference type="EC" id="3.1.3.-" evidence="1"/>
<comment type="function">
    <text evidence="1">Catalyzes the dephosphorylation of 2-6 carbon acid sugars in vitro.</text>
</comment>
<comment type="similarity">
    <text evidence="1">Belongs to the HAD-like hydrolase superfamily. NagD family.</text>
</comment>
<dbReference type="RefSeq" id="WP_324718262.1">
    <property type="nucleotide sequence ID" value="NZ_CP141615.1"/>
</dbReference>
<name>A0ABZ1C207_9FIRM</name>